<reference evidence="2" key="1">
    <citation type="journal article" date="2020" name="mSystems">
        <title>Genome- and Community-Level Interaction Insights into Carbon Utilization and Element Cycling Functions of Hydrothermarchaeota in Hydrothermal Sediment.</title>
        <authorList>
            <person name="Zhou Z."/>
            <person name="Liu Y."/>
            <person name="Xu W."/>
            <person name="Pan J."/>
            <person name="Luo Z.H."/>
            <person name="Li M."/>
        </authorList>
    </citation>
    <scope>NUCLEOTIDE SEQUENCE [LARGE SCALE GENOMIC DNA]</scope>
    <source>
        <strain evidence="2">HyVt-570</strain>
    </source>
</reference>
<evidence type="ECO:0000259" key="1">
    <source>
        <dbReference type="Pfam" id="PF14582"/>
    </source>
</evidence>
<dbReference type="AlphaFoldDB" id="A0A7C4V654"/>
<dbReference type="Gene3D" id="3.60.21.10">
    <property type="match status" value="1"/>
</dbReference>
<protein>
    <submittedName>
        <fullName evidence="2">Heat-stable protein</fullName>
    </submittedName>
</protein>
<evidence type="ECO:0000313" key="2">
    <source>
        <dbReference type="EMBL" id="HGY09029.1"/>
    </source>
</evidence>
<feature type="domain" description="Metallophosphoesterase TT1561-like" evidence="1">
    <location>
        <begin position="1"/>
        <end position="234"/>
    </location>
</feature>
<accession>A0A7C4V654</accession>
<dbReference type="Pfam" id="PF14582">
    <property type="entry name" value="Metallophos_3"/>
    <property type="match status" value="1"/>
</dbReference>
<name>A0A7C4V654_9DEIN</name>
<dbReference type="InterPro" id="IPR029461">
    <property type="entry name" value="TT1561-like"/>
</dbReference>
<dbReference type="InterPro" id="IPR029052">
    <property type="entry name" value="Metallo-depent_PP-like"/>
</dbReference>
<dbReference type="EMBL" id="DRPZ01000081">
    <property type="protein sequence ID" value="HGY09029.1"/>
    <property type="molecule type" value="Genomic_DNA"/>
</dbReference>
<dbReference type="SUPFAM" id="SSF56300">
    <property type="entry name" value="Metallo-dependent phosphatases"/>
    <property type="match status" value="1"/>
</dbReference>
<organism evidence="2">
    <name type="scientific">Oceanithermus profundus</name>
    <dbReference type="NCBI Taxonomy" id="187137"/>
    <lineage>
        <taxon>Bacteria</taxon>
        <taxon>Thermotogati</taxon>
        <taxon>Deinococcota</taxon>
        <taxon>Deinococci</taxon>
        <taxon>Thermales</taxon>
        <taxon>Thermaceae</taxon>
        <taxon>Oceanithermus</taxon>
    </lineage>
</organism>
<proteinExistence type="predicted"/>
<dbReference type="Proteomes" id="UP000885759">
    <property type="component" value="Unassembled WGS sequence"/>
</dbReference>
<sequence length="235" mass="26333">MRRFTRKVLALAELRGELDYLERVVDLLPDLGVDAVVLVGNLAGAKGTKSEDYRRIFKTLGRSSVPSFYVPGPADAPMEEYLREAYNMEIVYPFLHGVHGTFAFAPGHVLVAGMGGQILDQDHGREEQRYLAYPGWEVEYRLKVLRELKDYQSVFLFTHMPAHKGLHERGSEELAELIKTHNPRLVVAYDAGFDGSVLKHEWLGKSLVVVPGALAEGDFTVVDLHEAKIETGDVR</sequence>
<gene>
    <name evidence="2" type="ORF">ENK37_03095</name>
</gene>
<comment type="caution">
    <text evidence="2">The sequence shown here is derived from an EMBL/GenBank/DDBJ whole genome shotgun (WGS) entry which is preliminary data.</text>
</comment>